<name>A0AA86W5X9_9FABA</name>
<dbReference type="AlphaFoldDB" id="A0AA86W5X9"/>
<dbReference type="PANTHER" id="PTHR10694:SF33">
    <property type="entry name" value="LYSINE-SPECIFIC DEMETHYLASE 5"/>
    <property type="match status" value="1"/>
</dbReference>
<organism evidence="4 5">
    <name type="scientific">Sphenostylis stenocarpa</name>
    <dbReference type="NCBI Taxonomy" id="92480"/>
    <lineage>
        <taxon>Eukaryota</taxon>
        <taxon>Viridiplantae</taxon>
        <taxon>Streptophyta</taxon>
        <taxon>Embryophyta</taxon>
        <taxon>Tracheophyta</taxon>
        <taxon>Spermatophyta</taxon>
        <taxon>Magnoliopsida</taxon>
        <taxon>eudicotyledons</taxon>
        <taxon>Gunneridae</taxon>
        <taxon>Pentapetalae</taxon>
        <taxon>rosids</taxon>
        <taxon>fabids</taxon>
        <taxon>Fabales</taxon>
        <taxon>Fabaceae</taxon>
        <taxon>Papilionoideae</taxon>
        <taxon>50 kb inversion clade</taxon>
        <taxon>NPAAA clade</taxon>
        <taxon>indigoferoid/millettioid clade</taxon>
        <taxon>Phaseoleae</taxon>
        <taxon>Sphenostylis</taxon>
    </lineage>
</organism>
<dbReference type="GO" id="GO:0010468">
    <property type="term" value="P:regulation of gene expression"/>
    <property type="evidence" value="ECO:0007669"/>
    <property type="project" value="TreeGrafter"/>
</dbReference>
<evidence type="ECO:0000313" key="5">
    <source>
        <dbReference type="Proteomes" id="UP001189624"/>
    </source>
</evidence>
<evidence type="ECO:0000256" key="1">
    <source>
        <dbReference type="ARBA" id="ARBA00022723"/>
    </source>
</evidence>
<sequence length="290" mass="32825">MNEYDYVDLDLKVECPVYSPTKEEFEDPLIYLQKIAPEASKYGICKIVSPLSASVPAGVVLMKEKAGFKFTTRVQPLRLTEWDSEDKVTFFMSGRNYTFRDFEKMANKVFAIRYCSAGCLPATYLEKEFWNEIGCGKMETVEYACDVDGSAFSSSPIDQLGNNKWNLKKLSRLPKSSLRLMETSIPGVTEPMLYIGMLFSHAALEFERVVREHVYTTDILSSDGEDGAFDVLLGKTTLFPPNNLLEHEVPVYKAVQKLGEFIITFSTVETMTEASMICSGKVLTSWWFNI</sequence>
<dbReference type="Pfam" id="PF02375">
    <property type="entry name" value="JmjN"/>
    <property type="match status" value="1"/>
</dbReference>
<keyword evidence="2" id="KW-0408">Iron</keyword>
<dbReference type="Pfam" id="PF02373">
    <property type="entry name" value="JmjC"/>
    <property type="match status" value="1"/>
</dbReference>
<dbReference type="GO" id="GO:0046872">
    <property type="term" value="F:metal ion binding"/>
    <property type="evidence" value="ECO:0007669"/>
    <property type="project" value="UniProtKB-KW"/>
</dbReference>
<evidence type="ECO:0000256" key="2">
    <source>
        <dbReference type="ARBA" id="ARBA00023004"/>
    </source>
</evidence>
<dbReference type="InterPro" id="IPR003347">
    <property type="entry name" value="JmjC_dom"/>
</dbReference>
<evidence type="ECO:0000259" key="3">
    <source>
        <dbReference type="PROSITE" id="PS51183"/>
    </source>
</evidence>
<dbReference type="InterPro" id="IPR003349">
    <property type="entry name" value="JmjN"/>
</dbReference>
<evidence type="ECO:0000313" key="4">
    <source>
        <dbReference type="EMBL" id="CAJ1979162.1"/>
    </source>
</evidence>
<dbReference type="EMBL" id="OY731408">
    <property type="protein sequence ID" value="CAJ1979162.1"/>
    <property type="molecule type" value="Genomic_DNA"/>
</dbReference>
<dbReference type="PANTHER" id="PTHR10694">
    <property type="entry name" value="LYSINE-SPECIFIC DEMETHYLASE"/>
    <property type="match status" value="1"/>
</dbReference>
<keyword evidence="5" id="KW-1185">Reference proteome</keyword>
<proteinExistence type="predicted"/>
<dbReference type="GO" id="GO:0005634">
    <property type="term" value="C:nucleus"/>
    <property type="evidence" value="ECO:0007669"/>
    <property type="project" value="TreeGrafter"/>
</dbReference>
<dbReference type="Gramene" id="rna-AYBTSS11_LOCUS31373">
    <property type="protein sequence ID" value="CAJ1979162.1"/>
    <property type="gene ID" value="gene-AYBTSS11_LOCUS31373"/>
</dbReference>
<accession>A0AA86W5X9</accession>
<protein>
    <recommendedName>
        <fullName evidence="3">JmjN domain-containing protein</fullName>
    </recommendedName>
</protein>
<dbReference type="Gene3D" id="2.60.120.650">
    <property type="entry name" value="Cupin"/>
    <property type="match status" value="2"/>
</dbReference>
<dbReference type="GO" id="GO:0141052">
    <property type="term" value="F:histone H3 demethylase activity"/>
    <property type="evidence" value="ECO:0007669"/>
    <property type="project" value="UniProtKB-ARBA"/>
</dbReference>
<feature type="domain" description="JmjN" evidence="3">
    <location>
        <begin position="15"/>
        <end position="56"/>
    </location>
</feature>
<dbReference type="SMART" id="SM00545">
    <property type="entry name" value="JmjN"/>
    <property type="match status" value="1"/>
</dbReference>
<dbReference type="GO" id="GO:0000785">
    <property type="term" value="C:chromatin"/>
    <property type="evidence" value="ECO:0007669"/>
    <property type="project" value="TreeGrafter"/>
</dbReference>
<keyword evidence="1" id="KW-0479">Metal-binding</keyword>
<dbReference type="Proteomes" id="UP001189624">
    <property type="component" value="Chromosome 11"/>
</dbReference>
<gene>
    <name evidence="4" type="ORF">AYBTSS11_LOCUS31373</name>
</gene>
<dbReference type="PROSITE" id="PS51183">
    <property type="entry name" value="JMJN"/>
    <property type="match status" value="1"/>
</dbReference>
<reference evidence="4" key="1">
    <citation type="submission" date="2023-10" db="EMBL/GenBank/DDBJ databases">
        <authorList>
            <person name="Domelevo Entfellner J.-B."/>
        </authorList>
    </citation>
    <scope>NUCLEOTIDE SEQUENCE</scope>
</reference>